<dbReference type="PANTHER" id="PTHR11956">
    <property type="entry name" value="ARGINYL-TRNA SYNTHETASE"/>
    <property type="match status" value="1"/>
</dbReference>
<keyword evidence="3 8" id="KW-0067">ATP-binding</keyword>
<dbReference type="PRINTS" id="PR01038">
    <property type="entry name" value="TRNASYNTHARG"/>
</dbReference>
<evidence type="ECO:0000256" key="4">
    <source>
        <dbReference type="ARBA" id="ARBA00023146"/>
    </source>
</evidence>
<reference evidence="10 11" key="1">
    <citation type="journal article" date="2023" name="Sci. Data">
        <title>Genome assembly of the Korean intertidal mud-creeper Batillaria attramentaria.</title>
        <authorList>
            <person name="Patra A.K."/>
            <person name="Ho P.T."/>
            <person name="Jun S."/>
            <person name="Lee S.J."/>
            <person name="Kim Y."/>
            <person name="Won Y.J."/>
        </authorList>
    </citation>
    <scope>NUCLEOTIDE SEQUENCE [LARGE SCALE GENOMIC DNA]</scope>
    <source>
        <strain evidence="10">Wonlab-2016</strain>
    </source>
</reference>
<evidence type="ECO:0000256" key="7">
    <source>
        <dbReference type="ARBA" id="ARBA00049595"/>
    </source>
</evidence>
<evidence type="ECO:0000259" key="9">
    <source>
        <dbReference type="Pfam" id="PF00750"/>
    </source>
</evidence>
<dbReference type="InterPro" id="IPR014729">
    <property type="entry name" value="Rossmann-like_a/b/a_fold"/>
</dbReference>
<evidence type="ECO:0000256" key="6">
    <source>
        <dbReference type="ARBA" id="ARBA00039495"/>
    </source>
</evidence>
<dbReference type="EMBL" id="JACVVK020000056">
    <property type="protein sequence ID" value="KAK7497680.1"/>
    <property type="molecule type" value="Genomic_DNA"/>
</dbReference>
<evidence type="ECO:0000256" key="5">
    <source>
        <dbReference type="ARBA" id="ARBA00033033"/>
    </source>
</evidence>
<dbReference type="GO" id="GO:0004812">
    <property type="term" value="F:aminoacyl-tRNA ligase activity"/>
    <property type="evidence" value="ECO:0007669"/>
    <property type="project" value="UniProtKB-KW"/>
</dbReference>
<organism evidence="10 11">
    <name type="scientific">Batillaria attramentaria</name>
    <dbReference type="NCBI Taxonomy" id="370345"/>
    <lineage>
        <taxon>Eukaryota</taxon>
        <taxon>Metazoa</taxon>
        <taxon>Spiralia</taxon>
        <taxon>Lophotrochozoa</taxon>
        <taxon>Mollusca</taxon>
        <taxon>Gastropoda</taxon>
        <taxon>Caenogastropoda</taxon>
        <taxon>Sorbeoconcha</taxon>
        <taxon>Cerithioidea</taxon>
        <taxon>Batillariidae</taxon>
        <taxon>Batillaria</taxon>
    </lineage>
</organism>
<dbReference type="GO" id="GO:0005524">
    <property type="term" value="F:ATP binding"/>
    <property type="evidence" value="ECO:0007669"/>
    <property type="project" value="UniProtKB-KW"/>
</dbReference>
<dbReference type="Gene3D" id="3.40.50.620">
    <property type="entry name" value="HUPs"/>
    <property type="match status" value="1"/>
</dbReference>
<dbReference type="InterPro" id="IPR035684">
    <property type="entry name" value="ArgRS_core"/>
</dbReference>
<dbReference type="Proteomes" id="UP001519460">
    <property type="component" value="Unassembled WGS sequence"/>
</dbReference>
<dbReference type="GO" id="GO:0006412">
    <property type="term" value="P:translation"/>
    <property type="evidence" value="ECO:0007669"/>
    <property type="project" value="UniProtKB-KW"/>
</dbReference>
<proteinExistence type="inferred from homology"/>
<dbReference type="SUPFAM" id="SSF52374">
    <property type="entry name" value="Nucleotidylyl transferase"/>
    <property type="match status" value="1"/>
</dbReference>
<evidence type="ECO:0000256" key="2">
    <source>
        <dbReference type="ARBA" id="ARBA00022741"/>
    </source>
</evidence>
<dbReference type="PANTHER" id="PTHR11956:SF11">
    <property type="entry name" value="ARGININE--TRNA LIGASE, MITOCHONDRIAL-RELATED"/>
    <property type="match status" value="1"/>
</dbReference>
<evidence type="ECO:0000313" key="11">
    <source>
        <dbReference type="Proteomes" id="UP001519460"/>
    </source>
</evidence>
<evidence type="ECO:0000256" key="3">
    <source>
        <dbReference type="ARBA" id="ARBA00022840"/>
    </source>
</evidence>
<name>A0ABD0LEB9_9CAEN</name>
<dbReference type="PROSITE" id="PS00178">
    <property type="entry name" value="AA_TRNA_LIGASE_I"/>
    <property type="match status" value="1"/>
</dbReference>
<comment type="caution">
    <text evidence="10">The sequence shown here is derived from an EMBL/GenBank/DDBJ whole genome shotgun (WGS) entry which is preliminary data.</text>
</comment>
<dbReference type="InterPro" id="IPR001278">
    <property type="entry name" value="Arg-tRNA-ligase"/>
</dbReference>
<comment type="similarity">
    <text evidence="8">Belongs to the class-I aminoacyl-tRNA synthetase family.</text>
</comment>
<keyword evidence="11" id="KW-1185">Reference proteome</keyword>
<dbReference type="InterPro" id="IPR001412">
    <property type="entry name" value="aa-tRNA-synth_I_CS"/>
</dbReference>
<evidence type="ECO:0000313" key="10">
    <source>
        <dbReference type="EMBL" id="KAK7497680.1"/>
    </source>
</evidence>
<evidence type="ECO:0000256" key="8">
    <source>
        <dbReference type="RuleBase" id="RU363038"/>
    </source>
</evidence>
<dbReference type="AlphaFoldDB" id="A0ABD0LEB9"/>
<accession>A0ABD0LEB9</accession>
<gene>
    <name evidence="10" type="ORF">BaRGS_00011075</name>
</gene>
<keyword evidence="8" id="KW-0648">Protein biosynthesis</keyword>
<comment type="function">
    <text evidence="7">Catalyzes the attachment of arginine to tRNA(Arg) in a two-step reaction: arginine is first activated by ATP to form Arg-AMP and then transferred to the acceptor end of tRNA(Arg).</text>
</comment>
<protein>
    <recommendedName>
        <fullName evidence="6">Probable arginine--tRNA ligase, mitochondrial</fullName>
    </recommendedName>
    <alternativeName>
        <fullName evidence="5">Arginyl-tRNA synthetase</fullName>
    </alternativeName>
</protein>
<keyword evidence="4 8" id="KW-0030">Aminoacyl-tRNA synthetase</keyword>
<sequence>MHNDAIYLHSMPADDKNRTISFVSPETVTDNLSDTQSHRGCGKKKVVCSREPEPDVTKFHHGGVHGIVRSARSLFTRKLDMSSYFRRIIAIRVAISEIVDDLILRTLSKHGKLASAEIERLEKNVSLLVRTQDVKNKTRQGDPQYRLNVEADDLIESSVQEKNGLLVRVSSEAFYQHILQAVQKEGAGFGSSLLTNDDSAAQEKSSQTVLVEYSSPNIAKPFHAGHLRSTIIGNFIANLYEHVGRTVHRINYLGDWGTQFGLLAVGYQRHGNEELLKSDPLLHLFEVYVKINKKVEEEDKAKRGSSRTYGEGLEIFRKLEQGDPDLLQLWRRFRDLSLDEYTKMYQRLGVTFTQIQYESEYSEKTQKLLASLQERGLLKFNDQGVGYMSVMDRGNAIAAKLVKSDGSSLYLARDVAAALDRQAQFSPDRMHYVVGLLTKEYNATS</sequence>
<dbReference type="Pfam" id="PF00750">
    <property type="entry name" value="tRNA-synt_1d"/>
    <property type="match status" value="1"/>
</dbReference>
<evidence type="ECO:0000256" key="1">
    <source>
        <dbReference type="ARBA" id="ARBA00022598"/>
    </source>
</evidence>
<keyword evidence="1 8" id="KW-0436">Ligase</keyword>
<keyword evidence="2 8" id="KW-0547">Nucleotide-binding</keyword>
<feature type="domain" description="Arginyl-tRNA synthetase catalytic core" evidence="9">
    <location>
        <begin position="192"/>
        <end position="434"/>
    </location>
</feature>